<dbReference type="Proteomes" id="UP000281549">
    <property type="component" value="Unassembled WGS sequence"/>
</dbReference>
<evidence type="ECO:0000313" key="3">
    <source>
        <dbReference type="EMBL" id="EPZ32534.1"/>
    </source>
</evidence>
<accession>A0A075AVG5</accession>
<dbReference type="Gene3D" id="3.40.33.10">
    <property type="entry name" value="CAP"/>
    <property type="match status" value="1"/>
</dbReference>
<name>A0A075AVG5_ROZAC</name>
<reference evidence="6" key="2">
    <citation type="journal article" date="2018" name="Nat. Microbiol.">
        <title>Leveraging single-cell genomics to expand the fungal tree of life.</title>
        <authorList>
            <person name="Ahrendt S.R."/>
            <person name="Quandt C.A."/>
            <person name="Ciobanu D."/>
            <person name="Clum A."/>
            <person name="Salamov A."/>
            <person name="Andreopoulos B."/>
            <person name="Cheng J.F."/>
            <person name="Woyke T."/>
            <person name="Pelin A."/>
            <person name="Henrissat B."/>
            <person name="Reynolds N.K."/>
            <person name="Benny G.L."/>
            <person name="Smith M.E."/>
            <person name="James T.Y."/>
            <person name="Grigoriev I.V."/>
        </authorList>
    </citation>
    <scope>NUCLEOTIDE SEQUENCE [LARGE SCALE GENOMIC DNA]</scope>
    <source>
        <strain evidence="6">CSF55</strain>
    </source>
</reference>
<reference evidence="4" key="3">
    <citation type="submission" date="2018-08" db="EMBL/GenBank/DDBJ databases">
        <title>Leveraging single-cell genomics to expand the Fungal Tree of Life.</title>
        <authorList>
            <consortium name="DOE Joint Genome Institute"/>
            <person name="Ahrendt S.R."/>
            <person name="Quandt C.A."/>
            <person name="Ciobanu D."/>
            <person name="Clum A."/>
            <person name="Salamov A."/>
            <person name="Andreopoulos B."/>
            <person name="Cheng J.-F."/>
            <person name="Woyke T."/>
            <person name="Pelin A."/>
            <person name="Henrissat B."/>
            <person name="Reynolds N."/>
            <person name="Benny G.L."/>
            <person name="Smith M.E."/>
            <person name="James T.Y."/>
            <person name="Grigoriev I.V."/>
        </authorList>
    </citation>
    <scope>NUCLEOTIDE SEQUENCE</scope>
    <source>
        <strain evidence="4">CSF55</strain>
    </source>
</reference>
<keyword evidence="5" id="KW-1185">Reference proteome</keyword>
<dbReference type="Pfam" id="PF00188">
    <property type="entry name" value="CAP"/>
    <property type="match status" value="1"/>
</dbReference>
<dbReference type="HOGENOM" id="CLU_934327_0_0_1"/>
<gene>
    <name evidence="3" type="ORF">O9G_002311</name>
    <name evidence="4" type="ORF">ROZALSC1DRAFT_26778</name>
</gene>
<evidence type="ECO:0000313" key="4">
    <source>
        <dbReference type="EMBL" id="RKP21846.1"/>
    </source>
</evidence>
<evidence type="ECO:0000313" key="5">
    <source>
        <dbReference type="Proteomes" id="UP000030755"/>
    </source>
</evidence>
<dbReference type="EMBL" id="KE561145">
    <property type="protein sequence ID" value="EPZ32534.1"/>
    <property type="molecule type" value="Genomic_DNA"/>
</dbReference>
<dbReference type="InterPro" id="IPR014044">
    <property type="entry name" value="CAP_dom"/>
</dbReference>
<dbReference type="InterPro" id="IPR035940">
    <property type="entry name" value="CAP_sf"/>
</dbReference>
<evidence type="ECO:0000259" key="2">
    <source>
        <dbReference type="Pfam" id="PF00188"/>
    </source>
</evidence>
<dbReference type="STRING" id="988480.A0A075AVG5"/>
<feature type="domain" description="SCP" evidence="2">
    <location>
        <begin position="39"/>
        <end position="170"/>
    </location>
</feature>
<organism evidence="3 5">
    <name type="scientific">Rozella allomycis (strain CSF55)</name>
    <dbReference type="NCBI Taxonomy" id="988480"/>
    <lineage>
        <taxon>Eukaryota</taxon>
        <taxon>Fungi</taxon>
        <taxon>Fungi incertae sedis</taxon>
        <taxon>Cryptomycota</taxon>
        <taxon>Cryptomycota incertae sedis</taxon>
        <taxon>Rozella</taxon>
    </lineage>
</organism>
<dbReference type="AlphaFoldDB" id="A0A075AVG5"/>
<evidence type="ECO:0000313" key="6">
    <source>
        <dbReference type="Proteomes" id="UP000281549"/>
    </source>
</evidence>
<keyword evidence="1" id="KW-0732">Signal</keyword>
<reference evidence="3 5" key="1">
    <citation type="journal article" date="2013" name="Curr. Biol.">
        <title>Shared signatures of parasitism and phylogenomics unite Cryptomycota and microsporidia.</title>
        <authorList>
            <person name="James T.Y."/>
            <person name="Pelin A."/>
            <person name="Bonen L."/>
            <person name="Ahrendt S."/>
            <person name="Sain D."/>
            <person name="Corradi N."/>
            <person name="Stajich J.E."/>
        </authorList>
    </citation>
    <scope>NUCLEOTIDE SEQUENCE [LARGE SCALE GENOMIC DNA]</scope>
    <source>
        <strain evidence="3">CSF55</strain>
        <strain evidence="3">CSF55</strain>
    </source>
</reference>
<dbReference type="Proteomes" id="UP000030755">
    <property type="component" value="Unassembled WGS sequence"/>
</dbReference>
<feature type="chain" id="PRO_5040560850" description="SCP domain-containing protein" evidence="1">
    <location>
        <begin position="17"/>
        <end position="298"/>
    </location>
</feature>
<dbReference type="EMBL" id="ML004925">
    <property type="protein sequence ID" value="RKP21846.1"/>
    <property type="molecule type" value="Genomic_DNA"/>
</dbReference>
<dbReference type="PANTHER" id="PTHR31157:SF1">
    <property type="entry name" value="SCP DOMAIN-CONTAINING PROTEIN"/>
    <property type="match status" value="1"/>
</dbReference>
<evidence type="ECO:0000256" key="1">
    <source>
        <dbReference type="SAM" id="SignalP"/>
    </source>
</evidence>
<dbReference type="SUPFAM" id="SSF55797">
    <property type="entry name" value="PR-1-like"/>
    <property type="match status" value="1"/>
</dbReference>
<proteinExistence type="predicted"/>
<protein>
    <recommendedName>
        <fullName evidence="2">SCP domain-containing protein</fullName>
    </recommendedName>
</protein>
<dbReference type="PANTHER" id="PTHR31157">
    <property type="entry name" value="SCP DOMAIN-CONTAINING PROTEIN"/>
    <property type="match status" value="1"/>
</dbReference>
<dbReference type="CDD" id="cd05379">
    <property type="entry name" value="CAP_bacterial"/>
    <property type="match status" value="1"/>
</dbReference>
<sequence>MKSFTLLAFLISNAFSQQYTTFQGDIQTTYLERTIHTLTNAVRIDPKSYLNNFSNAGTGNCLYNGSPARHLFWNMALTQSGRFHCTSMQRSPGCWQHDTCPSECYKFGSCSWSSRIWSFYKKPAWIAENIYAGPISPVEIMDGWIRSKMGHCENLLAASATELGVANSNNCVIQDFGGASNTDYNSALVIGSHVSPKLTSLNTNNLLFLVTYVNDAPPSKIWIQIGQQARGLSLLYGSSNRGVYYFKLNDGNLLGNQSCQNYFFRVIDTKGRNYRFPEKGRFLTFGINGCNQNYNASI</sequence>
<feature type="signal peptide" evidence="1">
    <location>
        <begin position="1"/>
        <end position="16"/>
    </location>
</feature>